<feature type="domain" description="Peptidase S54 rhomboid" evidence="6">
    <location>
        <begin position="38"/>
        <end position="185"/>
    </location>
</feature>
<keyword evidence="4 5" id="KW-0472">Membrane</keyword>
<reference evidence="7 8" key="1">
    <citation type="journal article" date="2018" name="Syst. Appl. Microbiol.">
        <title>Ereboglobus luteus gen. nov. sp. nov. from cockroach guts, and new insights into the oxygen relationship of the genera Opitutus and Didymococcus (Verrucomicrobia: Opitutaceae).</title>
        <authorList>
            <person name="Tegtmeier D."/>
            <person name="Belitz A."/>
            <person name="Radek R."/>
            <person name="Heimerl T."/>
            <person name="Brune A."/>
        </authorList>
    </citation>
    <scope>NUCLEOTIDE SEQUENCE [LARGE SCALE GENOMIC DNA]</scope>
    <source>
        <strain evidence="7 8">Ho45</strain>
    </source>
</reference>
<evidence type="ECO:0000256" key="4">
    <source>
        <dbReference type="ARBA" id="ARBA00023136"/>
    </source>
</evidence>
<evidence type="ECO:0000256" key="3">
    <source>
        <dbReference type="ARBA" id="ARBA00022989"/>
    </source>
</evidence>
<dbReference type="NCBIfam" id="TIGR03902">
    <property type="entry name" value="rhom_GG_sort"/>
    <property type="match status" value="1"/>
</dbReference>
<dbReference type="AlphaFoldDB" id="A0A2U8E158"/>
<evidence type="ECO:0000256" key="1">
    <source>
        <dbReference type="ARBA" id="ARBA00004141"/>
    </source>
</evidence>
<feature type="transmembrane region" description="Helical" evidence="5">
    <location>
        <begin position="78"/>
        <end position="97"/>
    </location>
</feature>
<dbReference type="InterPro" id="IPR022764">
    <property type="entry name" value="Peptidase_S54_rhomboid_dom"/>
</dbReference>
<evidence type="ECO:0000256" key="5">
    <source>
        <dbReference type="SAM" id="Phobius"/>
    </source>
</evidence>
<keyword evidence="8" id="KW-1185">Reference proteome</keyword>
<dbReference type="OrthoDB" id="196054at2"/>
<dbReference type="InterPro" id="IPR035952">
    <property type="entry name" value="Rhomboid-like_sf"/>
</dbReference>
<keyword evidence="3 5" id="KW-1133">Transmembrane helix</keyword>
<dbReference type="Gene3D" id="1.20.1540.10">
    <property type="entry name" value="Rhomboid-like"/>
    <property type="match status" value="1"/>
</dbReference>
<dbReference type="Pfam" id="PF01694">
    <property type="entry name" value="Rhomboid"/>
    <property type="match status" value="1"/>
</dbReference>
<evidence type="ECO:0000313" key="7">
    <source>
        <dbReference type="EMBL" id="AWI08515.1"/>
    </source>
</evidence>
<gene>
    <name evidence="7" type="primary">rrtA</name>
    <name evidence="7" type="ORF">CKA38_03945</name>
</gene>
<dbReference type="GO" id="GO:0004252">
    <property type="term" value="F:serine-type endopeptidase activity"/>
    <property type="evidence" value="ECO:0007669"/>
    <property type="project" value="InterPro"/>
</dbReference>
<evidence type="ECO:0000259" key="6">
    <source>
        <dbReference type="Pfam" id="PF01694"/>
    </source>
</evidence>
<dbReference type="RefSeq" id="WP_108824324.1">
    <property type="nucleotide sequence ID" value="NZ_CP023004.1"/>
</dbReference>
<comment type="subcellular location">
    <subcellularLocation>
        <location evidence="1">Membrane</location>
        <topology evidence="1">Multi-pass membrane protein</topology>
    </subcellularLocation>
</comment>
<proteinExistence type="predicted"/>
<dbReference type="EMBL" id="CP023004">
    <property type="protein sequence ID" value="AWI08515.1"/>
    <property type="molecule type" value="Genomic_DNA"/>
</dbReference>
<dbReference type="InterPro" id="IPR023826">
    <property type="entry name" value="Rhom-like_SP_proteobac"/>
</dbReference>
<dbReference type="SUPFAM" id="SSF144091">
    <property type="entry name" value="Rhomboid-like"/>
    <property type="match status" value="1"/>
</dbReference>
<accession>A0A2U8E158</accession>
<dbReference type="KEGG" id="elut:CKA38_03945"/>
<organism evidence="7 8">
    <name type="scientific">Ereboglobus luteus</name>
    <dbReference type="NCBI Taxonomy" id="1796921"/>
    <lineage>
        <taxon>Bacteria</taxon>
        <taxon>Pseudomonadati</taxon>
        <taxon>Verrucomicrobiota</taxon>
        <taxon>Opitutia</taxon>
        <taxon>Opitutales</taxon>
        <taxon>Opitutaceae</taxon>
        <taxon>Ereboglobus</taxon>
    </lineage>
</organism>
<dbReference type="Proteomes" id="UP000244896">
    <property type="component" value="Chromosome"/>
</dbReference>
<dbReference type="GO" id="GO:0016020">
    <property type="term" value="C:membrane"/>
    <property type="evidence" value="ECO:0007669"/>
    <property type="project" value="UniProtKB-SubCell"/>
</dbReference>
<sequence>MKRLPFITLSLAVFALITSAFPALTNAFEFTRETFAHSEIWRLLTAHLTHFDAAHLRWDVFALLLLGSMAEWKSRRDWLVTLAVSAPLITLAVWILQPHFETYRGLSGLDCAAYGVVAGHLLRDGWRERHTPTLALGVLACGGALAKCGYELITGNPFFVGETVAFTPVPLAHFVGVTIGVLVVFAHDLSRSRTVGKLRGWVSFFSPPACDCWGSASDLESKR</sequence>
<evidence type="ECO:0000256" key="2">
    <source>
        <dbReference type="ARBA" id="ARBA00022692"/>
    </source>
</evidence>
<feature type="transmembrane region" description="Helical" evidence="5">
    <location>
        <begin position="165"/>
        <end position="189"/>
    </location>
</feature>
<keyword evidence="2 5" id="KW-0812">Transmembrane</keyword>
<evidence type="ECO:0000313" key="8">
    <source>
        <dbReference type="Proteomes" id="UP000244896"/>
    </source>
</evidence>
<name>A0A2U8E158_9BACT</name>
<protein>
    <submittedName>
        <fullName evidence="7">Rhombosortase</fullName>
    </submittedName>
</protein>